<accession>A0ACC2PLF3</accession>
<dbReference type="EMBL" id="CM056741">
    <property type="protein sequence ID" value="KAJ8682605.1"/>
    <property type="molecule type" value="Genomic_DNA"/>
</dbReference>
<gene>
    <name evidence="1" type="ORF">QAD02_018397</name>
</gene>
<name>A0ACC2PLF3_9HYME</name>
<organism evidence="1 2">
    <name type="scientific">Eretmocerus hayati</name>
    <dbReference type="NCBI Taxonomy" id="131215"/>
    <lineage>
        <taxon>Eukaryota</taxon>
        <taxon>Metazoa</taxon>
        <taxon>Ecdysozoa</taxon>
        <taxon>Arthropoda</taxon>
        <taxon>Hexapoda</taxon>
        <taxon>Insecta</taxon>
        <taxon>Pterygota</taxon>
        <taxon>Neoptera</taxon>
        <taxon>Endopterygota</taxon>
        <taxon>Hymenoptera</taxon>
        <taxon>Apocrita</taxon>
        <taxon>Proctotrupomorpha</taxon>
        <taxon>Chalcidoidea</taxon>
        <taxon>Aphelinidae</taxon>
        <taxon>Aphelininae</taxon>
        <taxon>Eretmocerus</taxon>
    </lineage>
</organism>
<proteinExistence type="predicted"/>
<dbReference type="Proteomes" id="UP001239111">
    <property type="component" value="Chromosome 1"/>
</dbReference>
<keyword evidence="2" id="KW-1185">Reference proteome</keyword>
<protein>
    <submittedName>
        <fullName evidence="1">Uncharacterized protein</fullName>
    </submittedName>
</protein>
<reference evidence="1" key="1">
    <citation type="submission" date="2023-04" db="EMBL/GenBank/DDBJ databases">
        <title>A chromosome-level genome assembly of the parasitoid wasp Eretmocerus hayati.</title>
        <authorList>
            <person name="Zhong Y."/>
            <person name="Liu S."/>
            <person name="Liu Y."/>
        </authorList>
    </citation>
    <scope>NUCLEOTIDE SEQUENCE</scope>
    <source>
        <strain evidence="1">ZJU_SS_LIU_2023</strain>
    </source>
</reference>
<comment type="caution">
    <text evidence="1">The sequence shown here is derived from an EMBL/GenBank/DDBJ whole genome shotgun (WGS) entry which is preliminary data.</text>
</comment>
<evidence type="ECO:0000313" key="2">
    <source>
        <dbReference type="Proteomes" id="UP001239111"/>
    </source>
</evidence>
<evidence type="ECO:0000313" key="1">
    <source>
        <dbReference type="EMBL" id="KAJ8682605.1"/>
    </source>
</evidence>
<sequence>MVRRDWTFKRCNFGFSKPLPGLPHILESYAPSKDVGAVMYSPPELQLHNATATTKNFSIDDQDSEVEDPSPVDKESILADILKDWATETNIAYGQVDSLLKKLEPRFTSLPASHKTLLNMNSDHMFKVRKFDPHNESDKSMFVYIGLGRILEIIDKPSLHIRNPVLELQFNADGMRLYNSSPLEFWALQGKIHTENEVTYDPFLINVWHGGGEPSSADLFLEEFVIDFYQLLSEGLTIDGIHLEIKCHWS</sequence>